<reference evidence="2" key="1">
    <citation type="journal article" date="2021" name="Proc. Natl. Acad. Sci. U.S.A.">
        <title>A Catalog of Tens of Thousands of Viruses from Human Metagenomes Reveals Hidden Associations with Chronic Diseases.</title>
        <authorList>
            <person name="Tisza M.J."/>
            <person name="Buck C.B."/>
        </authorList>
    </citation>
    <scope>NUCLEOTIDE SEQUENCE</scope>
    <source>
        <strain evidence="2">CtRnx2</strain>
    </source>
</reference>
<evidence type="ECO:0000256" key="1">
    <source>
        <dbReference type="SAM" id="MobiDB-lite"/>
    </source>
</evidence>
<proteinExistence type="predicted"/>
<protein>
    <submittedName>
        <fullName evidence="2">Uncharacterized protein</fullName>
    </submittedName>
</protein>
<organism evidence="2">
    <name type="scientific">Podoviridae sp. ctRnx2</name>
    <dbReference type="NCBI Taxonomy" id="2826555"/>
    <lineage>
        <taxon>Viruses</taxon>
        <taxon>Duplodnaviria</taxon>
        <taxon>Heunggongvirae</taxon>
        <taxon>Uroviricota</taxon>
        <taxon>Caudoviricetes</taxon>
    </lineage>
</organism>
<evidence type="ECO:0000313" key="2">
    <source>
        <dbReference type="EMBL" id="DAE22046.1"/>
    </source>
</evidence>
<sequence>MSPKGVNSYLAVRPGPSGRSAFCCPYPAFGRLGLRDRRSPKRSLSLSDQRQHRRERACGPHSPLEPFAAYQPLRFRCWAARWASRLSQLISTGIMAFSMARAFWAALTRSRAFRTFLSSIQT</sequence>
<name>A0A8S5QS70_9CAUD</name>
<dbReference type="EMBL" id="BK015724">
    <property type="protein sequence ID" value="DAE22046.1"/>
    <property type="molecule type" value="Genomic_DNA"/>
</dbReference>
<feature type="region of interest" description="Disordered" evidence="1">
    <location>
        <begin position="38"/>
        <end position="62"/>
    </location>
</feature>
<accession>A0A8S5QS70</accession>